<organism evidence="1 2">
    <name type="scientific">Calycina marina</name>
    <dbReference type="NCBI Taxonomy" id="1763456"/>
    <lineage>
        <taxon>Eukaryota</taxon>
        <taxon>Fungi</taxon>
        <taxon>Dikarya</taxon>
        <taxon>Ascomycota</taxon>
        <taxon>Pezizomycotina</taxon>
        <taxon>Leotiomycetes</taxon>
        <taxon>Helotiales</taxon>
        <taxon>Pezizellaceae</taxon>
        <taxon>Calycina</taxon>
    </lineage>
</organism>
<accession>A0A9P8CJ02</accession>
<evidence type="ECO:0000313" key="1">
    <source>
        <dbReference type="EMBL" id="KAG9247006.1"/>
    </source>
</evidence>
<dbReference type="OrthoDB" id="9992527at2759"/>
<comment type="caution">
    <text evidence="1">The sequence shown here is derived from an EMBL/GenBank/DDBJ whole genome shotgun (WGS) entry which is preliminary data.</text>
</comment>
<dbReference type="EMBL" id="MU253785">
    <property type="protein sequence ID" value="KAG9247006.1"/>
    <property type="molecule type" value="Genomic_DNA"/>
</dbReference>
<dbReference type="AlphaFoldDB" id="A0A9P8CJ02"/>
<proteinExistence type="predicted"/>
<sequence length="109" mass="11969">MQEAHYPGQSPHHHPNTRTTRFGLESTLVNRHHFDPLRSYGAQNVFSYKYDAVVSNITKTSPKIMFILDCIGSKSASLHHIAKIAARGSRAAVLLLVIATAAGDLESPM</sequence>
<dbReference type="Gene3D" id="3.40.50.720">
    <property type="entry name" value="NAD(P)-binding Rossmann-like Domain"/>
    <property type="match status" value="1"/>
</dbReference>
<name>A0A9P8CJ02_9HELO</name>
<reference evidence="1" key="1">
    <citation type="journal article" date="2021" name="IMA Fungus">
        <title>Genomic characterization of three marine fungi, including Emericellopsis atlantica sp. nov. with signatures of a generalist lifestyle and marine biomass degradation.</title>
        <authorList>
            <person name="Hagestad O.C."/>
            <person name="Hou L."/>
            <person name="Andersen J.H."/>
            <person name="Hansen E.H."/>
            <person name="Altermark B."/>
            <person name="Li C."/>
            <person name="Kuhnert E."/>
            <person name="Cox R.J."/>
            <person name="Crous P.W."/>
            <person name="Spatafora J.W."/>
            <person name="Lail K."/>
            <person name="Amirebrahimi M."/>
            <person name="Lipzen A."/>
            <person name="Pangilinan J."/>
            <person name="Andreopoulos W."/>
            <person name="Hayes R.D."/>
            <person name="Ng V."/>
            <person name="Grigoriev I.V."/>
            <person name="Jackson S.A."/>
            <person name="Sutton T.D.S."/>
            <person name="Dobson A.D.W."/>
            <person name="Rama T."/>
        </authorList>
    </citation>
    <scope>NUCLEOTIDE SEQUENCE</scope>
    <source>
        <strain evidence="1">TRa3180A</strain>
    </source>
</reference>
<dbReference type="Proteomes" id="UP000887226">
    <property type="component" value="Unassembled WGS sequence"/>
</dbReference>
<keyword evidence="2" id="KW-1185">Reference proteome</keyword>
<evidence type="ECO:0000313" key="2">
    <source>
        <dbReference type="Proteomes" id="UP000887226"/>
    </source>
</evidence>
<gene>
    <name evidence="1" type="ORF">BJ878DRAFT_573522</name>
</gene>
<protein>
    <submittedName>
        <fullName evidence="1">Uncharacterized protein</fullName>
    </submittedName>
</protein>